<evidence type="ECO:0000313" key="1">
    <source>
        <dbReference type="EMBL" id="KTF06118.1"/>
    </source>
</evidence>
<sequence>MARARRLSIIAMSVSPNCLAIARARTTPPTSGETTMILS</sequence>
<accession>A0A1B6NS08</accession>
<name>A0A1B6NS08_9ZZZZ</name>
<protein>
    <submittedName>
        <fullName evidence="1">Secreted protein</fullName>
    </submittedName>
</protein>
<dbReference type="AlphaFoldDB" id="A0A1B6NS08"/>
<comment type="caution">
    <text evidence="1">The sequence shown here is derived from an EMBL/GenBank/DDBJ whole genome shotgun (WGS) entry which is preliminary data.</text>
</comment>
<organism evidence="1">
    <name type="scientific">marine sediment metagenome</name>
    <dbReference type="NCBI Taxonomy" id="412755"/>
    <lineage>
        <taxon>unclassified sequences</taxon>
        <taxon>metagenomes</taxon>
        <taxon>ecological metagenomes</taxon>
    </lineage>
</organism>
<reference evidence="1" key="1">
    <citation type="submission" date="2013-11" db="EMBL/GenBank/DDBJ databases">
        <title>Microbial diversity, functional groups and degradation webs in Northern and Southern Mediterranean and Red Sea marine crude oil polluted sites.</title>
        <authorList>
            <person name="Daffonchio D."/>
            <person name="Mapelli F."/>
            <person name="Ferrer M."/>
            <person name="Richter M."/>
            <person name="Cherif A."/>
            <person name="Malkawi H.I."/>
            <person name="Yakimov M.M."/>
            <person name="Abdel-Fattah Y.R."/>
            <person name="Blaghen M."/>
            <person name="Golyshin P.N."/>
            <person name="Kalogerakis N."/>
            <person name="Boon N."/>
            <person name="Magagnini M."/>
            <person name="Fava F."/>
        </authorList>
    </citation>
    <scope>NUCLEOTIDE SEQUENCE</scope>
</reference>
<proteinExistence type="predicted"/>
<gene>
    <name evidence="1" type="ORF">MGSAQ_002386</name>
</gene>
<dbReference type="EMBL" id="AYSL01001357">
    <property type="protein sequence ID" value="KTF06118.1"/>
    <property type="molecule type" value="Genomic_DNA"/>
</dbReference>